<keyword evidence="2" id="KW-1185">Reference proteome</keyword>
<gene>
    <name evidence="1" type="ORF">H2199_003065</name>
</gene>
<evidence type="ECO:0000313" key="1">
    <source>
        <dbReference type="EMBL" id="KAJ9645061.1"/>
    </source>
</evidence>
<proteinExistence type="predicted"/>
<reference evidence="1" key="1">
    <citation type="submission" date="2022-10" db="EMBL/GenBank/DDBJ databases">
        <title>Culturing micro-colonial fungi from biological soil crusts in the Mojave desert and describing Neophaeococcomyces mojavensis, and introducing the new genera and species Taxawa tesnikishii.</title>
        <authorList>
            <person name="Kurbessoian T."/>
            <person name="Stajich J.E."/>
        </authorList>
    </citation>
    <scope>NUCLEOTIDE SEQUENCE</scope>
    <source>
        <strain evidence="1">JES_115</strain>
    </source>
</reference>
<sequence length="408" mass="44413">MHETGLGISGAGREAPMQKLDVDVPEEYREHYLRQSKKTKQAVQKWLAAQPEEAATPPQEVDDETLTFAILTHLEPRQRQLFTALMKGLSILPGSRAPTPQPTQPNSDLLARTAIALQRLYHLGARPRDPESTLFLLRNPDLHGMLATLAAVSASEWEILVSGRFDGFLWSGAEPSGVLPSGFTTTTPFSRGPSRGPTPASRTTTPFSMNGPQSRGPTPFSPFLQQQHRNSTTPFPPSRGPTPGFGAPVQLDEETEIAVLAEVEREIYLGMEALEDAFEVLHTKAEAVRKALRDRSGGLAAAAQARRRSMGGAEEYVGVRMGTPASGFGGWGGWESETDDGIGEGSELAPDDSASNISYNRRRRPGRKKERRTPAPVEEEDEEGYAEGEGGESENTEGEVVMRHGRYG</sequence>
<comment type="caution">
    <text evidence="1">The sequence shown here is derived from an EMBL/GenBank/DDBJ whole genome shotgun (WGS) entry which is preliminary data.</text>
</comment>
<dbReference type="Proteomes" id="UP001172680">
    <property type="component" value="Unassembled WGS sequence"/>
</dbReference>
<protein>
    <submittedName>
        <fullName evidence="1">Uncharacterized protein</fullName>
    </submittedName>
</protein>
<dbReference type="EMBL" id="JAPDRP010000008">
    <property type="protein sequence ID" value="KAJ9645061.1"/>
    <property type="molecule type" value="Genomic_DNA"/>
</dbReference>
<name>A0ACC2ZBJ9_9PEZI</name>
<accession>A0ACC2ZBJ9</accession>
<organism evidence="1 2">
    <name type="scientific">Coniosporium tulheliwenetii</name>
    <dbReference type="NCBI Taxonomy" id="3383036"/>
    <lineage>
        <taxon>Eukaryota</taxon>
        <taxon>Fungi</taxon>
        <taxon>Dikarya</taxon>
        <taxon>Ascomycota</taxon>
        <taxon>Pezizomycotina</taxon>
        <taxon>Dothideomycetes</taxon>
        <taxon>Dothideomycetes incertae sedis</taxon>
        <taxon>Coniosporium</taxon>
    </lineage>
</organism>
<evidence type="ECO:0000313" key="2">
    <source>
        <dbReference type="Proteomes" id="UP001172680"/>
    </source>
</evidence>